<dbReference type="Proteomes" id="UP000439903">
    <property type="component" value="Unassembled WGS sequence"/>
</dbReference>
<sequence>MVKRLERELEDLDECVDRDTIVDLIHEIVPLSLINKRKGKDSSYSSDSAEESESVEIIEVRERKAVPYKQRRKARSKKGKIKKAIGSSKW</sequence>
<feature type="region of interest" description="Disordered" evidence="1">
    <location>
        <begin position="69"/>
        <end position="90"/>
    </location>
</feature>
<reference evidence="2 3" key="1">
    <citation type="journal article" date="2019" name="Environ. Microbiol.">
        <title>At the nexus of three kingdoms: the genome of the mycorrhizal fungus Gigaspora margarita provides insights into plant, endobacterial and fungal interactions.</title>
        <authorList>
            <person name="Venice F."/>
            <person name="Ghignone S."/>
            <person name="Salvioli di Fossalunga A."/>
            <person name="Amselem J."/>
            <person name="Novero M."/>
            <person name="Xianan X."/>
            <person name="Sedzielewska Toro K."/>
            <person name="Morin E."/>
            <person name="Lipzen A."/>
            <person name="Grigoriev I.V."/>
            <person name="Henrissat B."/>
            <person name="Martin F.M."/>
            <person name="Bonfante P."/>
        </authorList>
    </citation>
    <scope>NUCLEOTIDE SEQUENCE [LARGE SCALE GENOMIC DNA]</scope>
    <source>
        <strain evidence="2 3">BEG34</strain>
    </source>
</reference>
<protein>
    <submittedName>
        <fullName evidence="2">Uncharacterized protein</fullName>
    </submittedName>
</protein>
<evidence type="ECO:0000256" key="1">
    <source>
        <dbReference type="SAM" id="MobiDB-lite"/>
    </source>
</evidence>
<feature type="compositionally biased region" description="Basic residues" evidence="1">
    <location>
        <begin position="69"/>
        <end position="83"/>
    </location>
</feature>
<dbReference type="EMBL" id="WTPW01002318">
    <property type="protein sequence ID" value="KAF0386852.1"/>
    <property type="molecule type" value="Genomic_DNA"/>
</dbReference>
<organism evidence="2 3">
    <name type="scientific">Gigaspora margarita</name>
    <dbReference type="NCBI Taxonomy" id="4874"/>
    <lineage>
        <taxon>Eukaryota</taxon>
        <taxon>Fungi</taxon>
        <taxon>Fungi incertae sedis</taxon>
        <taxon>Mucoromycota</taxon>
        <taxon>Glomeromycotina</taxon>
        <taxon>Glomeromycetes</taxon>
        <taxon>Diversisporales</taxon>
        <taxon>Gigasporaceae</taxon>
        <taxon>Gigaspora</taxon>
    </lineage>
</organism>
<evidence type="ECO:0000313" key="2">
    <source>
        <dbReference type="EMBL" id="KAF0386852.1"/>
    </source>
</evidence>
<proteinExistence type="predicted"/>
<dbReference type="AlphaFoldDB" id="A0A8H3X077"/>
<evidence type="ECO:0000313" key="3">
    <source>
        <dbReference type="Proteomes" id="UP000439903"/>
    </source>
</evidence>
<comment type="caution">
    <text evidence="2">The sequence shown here is derived from an EMBL/GenBank/DDBJ whole genome shotgun (WGS) entry which is preliminary data.</text>
</comment>
<keyword evidence="3" id="KW-1185">Reference proteome</keyword>
<accession>A0A8H3X077</accession>
<gene>
    <name evidence="2" type="ORF">F8M41_011312</name>
</gene>
<name>A0A8H3X077_GIGMA</name>